<feature type="transmembrane region" description="Helical" evidence="1">
    <location>
        <begin position="85"/>
        <end position="107"/>
    </location>
</feature>
<dbReference type="Proteomes" id="UP000248961">
    <property type="component" value="Unassembled WGS sequence"/>
</dbReference>
<dbReference type="STRING" id="1450537.A0A395HS08"/>
<dbReference type="AlphaFoldDB" id="A0A395HS08"/>
<dbReference type="RefSeq" id="XP_025549357.1">
    <property type="nucleotide sequence ID" value="XM_025699187.1"/>
</dbReference>
<feature type="transmembrane region" description="Helical" evidence="1">
    <location>
        <begin position="181"/>
        <end position="200"/>
    </location>
</feature>
<keyword evidence="1" id="KW-0472">Membrane</keyword>
<feature type="transmembrane region" description="Helical" evidence="1">
    <location>
        <begin position="31"/>
        <end position="51"/>
    </location>
</feature>
<accession>A0A395HS08</accession>
<evidence type="ECO:0000313" key="2">
    <source>
        <dbReference type="EMBL" id="RAL10203.1"/>
    </source>
</evidence>
<evidence type="ECO:0000313" key="3">
    <source>
        <dbReference type="Proteomes" id="UP000248961"/>
    </source>
</evidence>
<organism evidence="2 3">
    <name type="scientific">Aspergillus homomorphus (strain CBS 101889)</name>
    <dbReference type="NCBI Taxonomy" id="1450537"/>
    <lineage>
        <taxon>Eukaryota</taxon>
        <taxon>Fungi</taxon>
        <taxon>Dikarya</taxon>
        <taxon>Ascomycota</taxon>
        <taxon>Pezizomycotina</taxon>
        <taxon>Eurotiomycetes</taxon>
        <taxon>Eurotiomycetidae</taxon>
        <taxon>Eurotiales</taxon>
        <taxon>Aspergillaceae</taxon>
        <taxon>Aspergillus</taxon>
        <taxon>Aspergillus subgen. Circumdati</taxon>
    </lineage>
</organism>
<feature type="transmembrane region" description="Helical" evidence="1">
    <location>
        <begin position="149"/>
        <end position="169"/>
    </location>
</feature>
<dbReference type="OrthoDB" id="193478at2759"/>
<keyword evidence="1" id="KW-1133">Transmembrane helix</keyword>
<feature type="transmembrane region" description="Helical" evidence="1">
    <location>
        <begin position="119"/>
        <end position="137"/>
    </location>
</feature>
<evidence type="ECO:0000256" key="1">
    <source>
        <dbReference type="SAM" id="Phobius"/>
    </source>
</evidence>
<name>A0A395HS08_ASPHC</name>
<proteinExistence type="predicted"/>
<dbReference type="EMBL" id="KZ824297">
    <property type="protein sequence ID" value="RAL10203.1"/>
    <property type="molecule type" value="Genomic_DNA"/>
</dbReference>
<keyword evidence="3" id="KW-1185">Reference proteome</keyword>
<feature type="transmembrane region" description="Helical" evidence="1">
    <location>
        <begin position="279"/>
        <end position="298"/>
    </location>
</feature>
<dbReference type="Pfam" id="PF10067">
    <property type="entry name" value="DUF2306"/>
    <property type="match status" value="1"/>
</dbReference>
<evidence type="ECO:0008006" key="4">
    <source>
        <dbReference type="Google" id="ProtNLM"/>
    </source>
</evidence>
<dbReference type="GeneID" id="37203476"/>
<protein>
    <recommendedName>
        <fullName evidence="4">Microtubule associated protein</fullName>
    </recommendedName>
</protein>
<dbReference type="VEuPathDB" id="FungiDB:BO97DRAFT_456823"/>
<keyword evidence="1" id="KW-0812">Transmembrane</keyword>
<gene>
    <name evidence="2" type="ORF">BO97DRAFT_456823</name>
</gene>
<reference evidence="2 3" key="1">
    <citation type="submission" date="2018-02" db="EMBL/GenBank/DDBJ databases">
        <title>The genomes of Aspergillus section Nigri reveals drivers in fungal speciation.</title>
        <authorList>
            <consortium name="DOE Joint Genome Institute"/>
            <person name="Vesth T.C."/>
            <person name="Nybo J."/>
            <person name="Theobald S."/>
            <person name="Brandl J."/>
            <person name="Frisvad J.C."/>
            <person name="Nielsen K.F."/>
            <person name="Lyhne E.K."/>
            <person name="Kogle M.E."/>
            <person name="Kuo A."/>
            <person name="Riley R."/>
            <person name="Clum A."/>
            <person name="Nolan M."/>
            <person name="Lipzen A."/>
            <person name="Salamov A."/>
            <person name="Henrissat B."/>
            <person name="Wiebenga A."/>
            <person name="De vries R.P."/>
            <person name="Grigoriev I.V."/>
            <person name="Mortensen U.H."/>
            <person name="Andersen M.R."/>
            <person name="Baker S.E."/>
        </authorList>
    </citation>
    <scope>NUCLEOTIDE SEQUENCE [LARGE SCALE GENOMIC DNA]</scope>
    <source>
        <strain evidence="2 3">CBS 101889</strain>
    </source>
</reference>
<sequence>MVKVDRPPANGFVAVVRRIYNPIGFCKGYNFVLWVISAGALLGFSLARLMYLDFDNIFCPEDQSRANALPGECFYYQSTRGRVGILLHLGAILPACILAVLQFVPVIRHKLILFHRINGYVVILASFIGMAGVLMIAEHSFGGRLDTQIAIGLATIIFVGSISIAYWNIKRLQIEQHRAWMIRAWVVGGFIITMRVIGIITDKVLLALGPEGYYEARPCAVIDFMFSGNQSLVESVHPDCEAFYSGADTGRHVLVDAFGSHGSGGVDQASAGLNLSFGAAAWLAVAIHVFAAELYLHLTPAEAARLRRVSYQRQLEAGMRRPGNAGLTAERLGDAEPFSVPGSSQEKIVCD</sequence>
<dbReference type="InterPro" id="IPR018750">
    <property type="entry name" value="DUF2306_membrane"/>
</dbReference>